<dbReference type="Gene3D" id="3.30.450.20">
    <property type="entry name" value="PAS domain"/>
    <property type="match status" value="1"/>
</dbReference>
<dbReference type="NCBIfam" id="TIGR00254">
    <property type="entry name" value="GGDEF"/>
    <property type="match status" value="1"/>
</dbReference>
<name>A0A0C5VAL8_9GAMM</name>
<evidence type="ECO:0000259" key="3">
    <source>
        <dbReference type="PROSITE" id="PS50883"/>
    </source>
</evidence>
<dbReference type="CDD" id="cd01948">
    <property type="entry name" value="EAL"/>
    <property type="match status" value="1"/>
</dbReference>
<dbReference type="InterPro" id="IPR035965">
    <property type="entry name" value="PAS-like_dom_sf"/>
</dbReference>
<dbReference type="Pfam" id="PF00563">
    <property type="entry name" value="EAL"/>
    <property type="match status" value="1"/>
</dbReference>
<dbReference type="InterPro" id="IPR000160">
    <property type="entry name" value="GGDEF_dom"/>
</dbReference>
<keyword evidence="6" id="KW-1185">Reference proteome</keyword>
<keyword evidence="2" id="KW-1133">Transmembrane helix</keyword>
<dbReference type="InterPro" id="IPR035919">
    <property type="entry name" value="EAL_sf"/>
</dbReference>
<comment type="cofactor">
    <cofactor evidence="1">
        <name>Mg(2+)</name>
        <dbReference type="ChEBI" id="CHEBI:18420"/>
    </cofactor>
</comment>
<feature type="transmembrane region" description="Helical" evidence="2">
    <location>
        <begin position="153"/>
        <end position="170"/>
    </location>
</feature>
<feature type="transmembrane region" description="Helical" evidence="2">
    <location>
        <begin position="103"/>
        <end position="123"/>
    </location>
</feature>
<dbReference type="InterPro" id="IPR001633">
    <property type="entry name" value="EAL_dom"/>
</dbReference>
<feature type="transmembrane region" description="Helical" evidence="2">
    <location>
        <begin position="35"/>
        <end position="55"/>
    </location>
</feature>
<dbReference type="PROSITE" id="PS50883">
    <property type="entry name" value="EAL"/>
    <property type="match status" value="1"/>
</dbReference>
<dbReference type="InterPro" id="IPR043128">
    <property type="entry name" value="Rev_trsase/Diguanyl_cyclase"/>
</dbReference>
<evidence type="ECO:0000313" key="6">
    <source>
        <dbReference type="Proteomes" id="UP000032266"/>
    </source>
</evidence>
<dbReference type="EMBL" id="CP007142">
    <property type="protein sequence ID" value="AJQ96375.1"/>
    <property type="molecule type" value="Genomic_DNA"/>
</dbReference>
<keyword evidence="2" id="KW-0472">Membrane</keyword>
<dbReference type="InterPro" id="IPR029787">
    <property type="entry name" value="Nucleotide_cyclase"/>
</dbReference>
<dbReference type="InterPro" id="IPR052155">
    <property type="entry name" value="Biofilm_reg_signaling"/>
</dbReference>
<feature type="domain" description="GGDEF" evidence="4">
    <location>
        <begin position="381"/>
        <end position="514"/>
    </location>
</feature>
<dbReference type="PANTHER" id="PTHR44757">
    <property type="entry name" value="DIGUANYLATE CYCLASE DGCP"/>
    <property type="match status" value="1"/>
</dbReference>
<dbReference type="PANTHER" id="PTHR44757:SF2">
    <property type="entry name" value="BIOFILM ARCHITECTURE MAINTENANCE PROTEIN MBAA"/>
    <property type="match status" value="1"/>
</dbReference>
<dbReference type="Pfam" id="PF00990">
    <property type="entry name" value="GGDEF"/>
    <property type="match status" value="1"/>
</dbReference>
<organism evidence="5 6">
    <name type="scientific">Gynuella sunshinyii YC6258</name>
    <dbReference type="NCBI Taxonomy" id="1445510"/>
    <lineage>
        <taxon>Bacteria</taxon>
        <taxon>Pseudomonadati</taxon>
        <taxon>Pseudomonadota</taxon>
        <taxon>Gammaproteobacteria</taxon>
        <taxon>Oceanospirillales</taxon>
        <taxon>Saccharospirillaceae</taxon>
        <taxon>Gynuella</taxon>
    </lineage>
</organism>
<dbReference type="FunFam" id="3.30.70.270:FF:000001">
    <property type="entry name" value="Diguanylate cyclase domain protein"/>
    <property type="match status" value="1"/>
</dbReference>
<evidence type="ECO:0000259" key="4">
    <source>
        <dbReference type="PROSITE" id="PS50887"/>
    </source>
</evidence>
<dbReference type="SMART" id="SM00052">
    <property type="entry name" value="EAL"/>
    <property type="match status" value="1"/>
</dbReference>
<dbReference type="STRING" id="1445510.YC6258_04343"/>
<dbReference type="OrthoDB" id="9804951at2"/>
<evidence type="ECO:0000256" key="2">
    <source>
        <dbReference type="SAM" id="Phobius"/>
    </source>
</evidence>
<protein>
    <submittedName>
        <fullName evidence="5">Putative signal transduction protein containing a membrane domain, an EAL and a GGDEF domain</fullName>
    </submittedName>
</protein>
<dbReference type="Gene3D" id="3.30.70.270">
    <property type="match status" value="1"/>
</dbReference>
<dbReference type="Proteomes" id="UP000032266">
    <property type="component" value="Chromosome"/>
</dbReference>
<dbReference type="SUPFAM" id="SSF55785">
    <property type="entry name" value="PYP-like sensor domain (PAS domain)"/>
    <property type="match status" value="1"/>
</dbReference>
<dbReference type="SUPFAM" id="SSF55073">
    <property type="entry name" value="Nucleotide cyclase"/>
    <property type="match status" value="1"/>
</dbReference>
<feature type="transmembrane region" description="Helical" evidence="2">
    <location>
        <begin position="176"/>
        <end position="198"/>
    </location>
</feature>
<dbReference type="InterPro" id="IPR000014">
    <property type="entry name" value="PAS"/>
</dbReference>
<feature type="domain" description="EAL" evidence="3">
    <location>
        <begin position="523"/>
        <end position="772"/>
    </location>
</feature>
<dbReference type="RefSeq" id="WP_052830420.1">
    <property type="nucleotide sequence ID" value="NZ_CP007142.1"/>
</dbReference>
<dbReference type="HOGENOM" id="CLU_000445_70_49_6"/>
<proteinExistence type="predicted"/>
<dbReference type="CDD" id="cd01949">
    <property type="entry name" value="GGDEF"/>
    <property type="match status" value="1"/>
</dbReference>
<dbReference type="SUPFAM" id="SSF141868">
    <property type="entry name" value="EAL domain-like"/>
    <property type="match status" value="1"/>
</dbReference>
<dbReference type="PROSITE" id="PS50887">
    <property type="entry name" value="GGDEF"/>
    <property type="match status" value="1"/>
</dbReference>
<feature type="transmembrane region" description="Helical" evidence="2">
    <location>
        <begin position="61"/>
        <end position="82"/>
    </location>
</feature>
<dbReference type="AlphaFoldDB" id="A0A0C5VAL8"/>
<dbReference type="Gene3D" id="3.20.20.450">
    <property type="entry name" value="EAL domain"/>
    <property type="match status" value="1"/>
</dbReference>
<keyword evidence="2" id="KW-0812">Transmembrane</keyword>
<dbReference type="KEGG" id="gsn:YC6258_04343"/>
<reference evidence="5 6" key="1">
    <citation type="submission" date="2014-01" db="EMBL/GenBank/DDBJ databases">
        <title>Full genme sequencing of cellulolytic bacterium Gynuella sunshinyii YC6258T gen. nov., sp. nov.</title>
        <authorList>
            <person name="Khan H."/>
            <person name="Chung E.J."/>
            <person name="Chung Y.R."/>
        </authorList>
    </citation>
    <scope>NUCLEOTIDE SEQUENCE [LARGE SCALE GENOMIC DNA]</scope>
    <source>
        <strain evidence="5 6">YC6258</strain>
    </source>
</reference>
<gene>
    <name evidence="5" type="ORF">YC6258_04343</name>
</gene>
<dbReference type="CDD" id="cd00130">
    <property type="entry name" value="PAS"/>
    <property type="match status" value="1"/>
</dbReference>
<evidence type="ECO:0000256" key="1">
    <source>
        <dbReference type="ARBA" id="ARBA00001946"/>
    </source>
</evidence>
<dbReference type="SMART" id="SM00267">
    <property type="entry name" value="GGDEF"/>
    <property type="match status" value="1"/>
</dbReference>
<dbReference type="GO" id="GO:0003824">
    <property type="term" value="F:catalytic activity"/>
    <property type="evidence" value="ECO:0007669"/>
    <property type="project" value="UniProtKB-ARBA"/>
</dbReference>
<accession>A0A0C5VAL8</accession>
<sequence>MYKTQGQGQHADVWPLADEFESQVRAMQIQSVVRITPLIACVNIFNAAILSFVFWSDDYRLPLATWNAVVLFVCLKALLAWFRTRGRQMPMHASRRAIGRANTHATLLAVLWALPAAFLFGSSTPEQQLLLSSVTVGMMCGGALILSNIAFAGTAYSSIVGFGGMIALLSSNLSTALPLAVLLLIYIAVLDAGVIHLARIYRARIVAELLAENQKQVISLLLNDFEQHTADVLLEMDSHLKFRRASDKLAAFFRLSETEIIDHSLIELIAGFQKTLRPETRAAAQQSLAILKRHFTGQKAFRDIEFPVQRGEEEFWWSLTARPIGSVGWRGVISDITVARNAQQHIWHLAHSDAITGLGNRHQFQHVLREMFPCMAGQSSQMVAVLCIDLDRFKSVNDAYGHNVGDKLLSFVGRRLAKQSREQDLVARIGGDEFGIVLKGIGKRVEAEQIAERILEKLQEPCNIDGNVIHIGASLGLALAPVDGDRPEILLKHADMALYAAKADGRGRMRSFSASISEQVEKKLVLENALRTAIQNNELYLVYQPQQHLKTGLIEGFEALLRWEHPEFGKVTPSVFIPVAEESGLIREIGLWVIEQACMFSRLLPSGMRVAVNLSPLQLVGHDLIDRLQDILERYDIPADRLEFEVTESMLINSASDMDILTLLKAMGIRIALDDFGTGYSALSYLRQFPFDKLKIDRSFMKEIKTHQDALAVVGAIIDMAKALDMEVVAEGIEDEQTLKLLTLYGCDTVQGYVIARPMPEKDIAVFLENYRLAMQ</sequence>
<evidence type="ECO:0000313" key="5">
    <source>
        <dbReference type="EMBL" id="AJQ96375.1"/>
    </source>
</evidence>